<dbReference type="eggNOG" id="ENOG502SMRN">
    <property type="taxonomic scope" value="Eukaryota"/>
</dbReference>
<evidence type="ECO:0000313" key="2">
    <source>
        <dbReference type="EMBL" id="AIN99911.1"/>
    </source>
</evidence>
<evidence type="ECO:0000256" key="1">
    <source>
        <dbReference type="SAM" id="MobiDB-lite"/>
    </source>
</evidence>
<dbReference type="VEuPathDB" id="TriTrypDB:LPAL13_280034400"/>
<dbReference type="RefSeq" id="XP_010700618.1">
    <property type="nucleotide sequence ID" value="XM_010702316.1"/>
</dbReference>
<name>A0A088SDS4_LEIPA</name>
<feature type="region of interest" description="Disordered" evidence="1">
    <location>
        <begin position="39"/>
        <end position="61"/>
    </location>
</feature>
<dbReference type="EMBL" id="CP009397">
    <property type="protein sequence ID" value="AIN99911.1"/>
    <property type="molecule type" value="Genomic_DNA"/>
</dbReference>
<reference evidence="2 3" key="1">
    <citation type="journal article" date="2015" name="Sci. Rep.">
        <title>The genome of Leishmania panamensis: insights into genomics of the L. (Viannia) subgenus.</title>
        <authorList>
            <person name="Llanes A."/>
            <person name="Restrepo C.M."/>
            <person name="Vecchio G.D."/>
            <person name="Anguizola F.J."/>
            <person name="Lleonart R."/>
        </authorList>
    </citation>
    <scope>NUCLEOTIDE SEQUENCE [LARGE SCALE GENOMIC DNA]</scope>
    <source>
        <strain evidence="2 3">MHOM/PA/94/PSC-1</strain>
    </source>
</reference>
<dbReference type="Proteomes" id="UP000063063">
    <property type="component" value="Chromosome 28"/>
</dbReference>
<proteinExistence type="predicted"/>
<protein>
    <submittedName>
        <fullName evidence="2">Uncharacterized protein</fullName>
    </submittedName>
</protein>
<keyword evidence="3" id="KW-1185">Reference proteome</keyword>
<dbReference type="KEGG" id="lpan:LPMP_282790"/>
<feature type="compositionally biased region" description="Low complexity" evidence="1">
    <location>
        <begin position="143"/>
        <end position="157"/>
    </location>
</feature>
<feature type="region of interest" description="Disordered" evidence="1">
    <location>
        <begin position="138"/>
        <end position="247"/>
    </location>
</feature>
<gene>
    <name evidence="2" type="ORF">LPMP_282790</name>
</gene>
<feature type="compositionally biased region" description="Polar residues" evidence="1">
    <location>
        <begin position="176"/>
        <end position="186"/>
    </location>
</feature>
<dbReference type="OrthoDB" id="263077at2759"/>
<accession>A0A088SDS4</accession>
<organism evidence="2 3">
    <name type="scientific">Leishmania panamensis</name>
    <dbReference type="NCBI Taxonomy" id="5679"/>
    <lineage>
        <taxon>Eukaryota</taxon>
        <taxon>Discoba</taxon>
        <taxon>Euglenozoa</taxon>
        <taxon>Kinetoplastea</taxon>
        <taxon>Metakinetoplastina</taxon>
        <taxon>Trypanosomatida</taxon>
        <taxon>Trypanosomatidae</taxon>
        <taxon>Leishmaniinae</taxon>
        <taxon>Leishmania</taxon>
        <taxon>Leishmania guyanensis species complex</taxon>
    </lineage>
</organism>
<evidence type="ECO:0000313" key="3">
    <source>
        <dbReference type="Proteomes" id="UP000063063"/>
    </source>
</evidence>
<dbReference type="AlphaFoldDB" id="A0A088SDS4"/>
<dbReference type="GeneID" id="22576724"/>
<dbReference type="VEuPathDB" id="TriTrypDB:LPMP_282790"/>
<sequence>MSRPRGDSGYDPLPGSQCEASPPLAVLLCRSQRSPSTPLRVFGSEITNRLPTPPPPRISSSSPLTAAAPLCAATATLCSVAIDAPLSYAPPGPASSSSWLEVDPYCCPSNRGDVVEPSLSYETLLGAKGSACPRQGPFPLAGVGSRSSGNSTNSRVTLQTVGGGDQSCLELPHGSMSGQAETSMPSALSAKRRLRDGGTENSDGHAGPRSSWPHVKRQRGEEAANSGLTGAFSATAPLPRLPAPPMRTGGVGVPGGADSICCGGDVDARLSLVTSSSEYDGDPWGPRRGACGFLTPVSTKLLSLPPVALVPLPPSQHLHARVCRPASLLDKEHAAPAWQVLTSGPAATEEEEEGLVHLVSTSRSTTLFSPARGNVLLCNAVDGAISYSPLTLDDISPILCLSEERLEHCRMSAVACDRHSSAEVDDEESMGGVAPDLSTQCFTGSARFVHEEALRLLTATCEDAEGALLQWPG</sequence>